<dbReference type="EMBL" id="HBUF01653554">
    <property type="protein sequence ID" value="CAG6787375.1"/>
    <property type="molecule type" value="Transcribed_RNA"/>
</dbReference>
<dbReference type="EMBL" id="HBUF01653553">
    <property type="protein sequence ID" value="CAG6787371.1"/>
    <property type="molecule type" value="Transcribed_RNA"/>
</dbReference>
<reference evidence="2" key="1">
    <citation type="submission" date="2021-05" db="EMBL/GenBank/DDBJ databases">
        <authorList>
            <person name="Alioto T."/>
            <person name="Alioto T."/>
            <person name="Gomez Garrido J."/>
        </authorList>
    </citation>
    <scope>NUCLEOTIDE SEQUENCE</scope>
</reference>
<name>A0A8D9BTT8_9HEMI</name>
<feature type="transmembrane region" description="Helical" evidence="1">
    <location>
        <begin position="151"/>
        <end position="170"/>
    </location>
</feature>
<evidence type="ECO:0000313" key="2">
    <source>
        <dbReference type="EMBL" id="CAG6787371.1"/>
    </source>
</evidence>
<dbReference type="EMBL" id="HBUF01307324">
    <property type="protein sequence ID" value="CAG6692465.1"/>
    <property type="molecule type" value="Transcribed_RNA"/>
</dbReference>
<accession>A0A8D9BTT8</accession>
<sequence>METCVSTMSDFPGTPLTNCSIYSGINFFFFLGTFCRTTTSFGTNGPSFFDSSSAVFIRSSKDLRCFSVFLSAVFRIFIVKIRFSASVTSFEISSGCEISNSGLLSSRTSKSLTFGYFFFLSSVTGPLAFSTSSHGAATSPNNSTVSGSSTISSFPCFTFFVAFFRFTTFLPRSSVVNSSFVLVVTFSGV</sequence>
<proteinExistence type="predicted"/>
<keyword evidence="1" id="KW-0812">Transmembrane</keyword>
<dbReference type="EMBL" id="HBUF01653552">
    <property type="protein sequence ID" value="CAG6787367.1"/>
    <property type="molecule type" value="Transcribed_RNA"/>
</dbReference>
<keyword evidence="1" id="KW-0472">Membrane</keyword>
<dbReference type="EMBL" id="HBUF01653555">
    <property type="protein sequence ID" value="CAG6787379.1"/>
    <property type="molecule type" value="Transcribed_RNA"/>
</dbReference>
<dbReference type="AlphaFoldDB" id="A0A8D9BTT8"/>
<keyword evidence="1" id="KW-1133">Transmembrane helix</keyword>
<evidence type="ECO:0000256" key="1">
    <source>
        <dbReference type="SAM" id="Phobius"/>
    </source>
</evidence>
<feature type="transmembrane region" description="Helical" evidence="1">
    <location>
        <begin position="113"/>
        <end position="131"/>
    </location>
</feature>
<organism evidence="2">
    <name type="scientific">Cacopsylla melanoneura</name>
    <dbReference type="NCBI Taxonomy" id="428564"/>
    <lineage>
        <taxon>Eukaryota</taxon>
        <taxon>Metazoa</taxon>
        <taxon>Ecdysozoa</taxon>
        <taxon>Arthropoda</taxon>
        <taxon>Hexapoda</taxon>
        <taxon>Insecta</taxon>
        <taxon>Pterygota</taxon>
        <taxon>Neoptera</taxon>
        <taxon>Paraneoptera</taxon>
        <taxon>Hemiptera</taxon>
        <taxon>Sternorrhyncha</taxon>
        <taxon>Psylloidea</taxon>
        <taxon>Psyllidae</taxon>
        <taxon>Psyllinae</taxon>
        <taxon>Cacopsylla</taxon>
    </lineage>
</organism>
<protein>
    <submittedName>
        <fullName evidence="2">Uncharacterized protein</fullName>
    </submittedName>
</protein>
<dbReference type="EMBL" id="HBUF01307323">
    <property type="protein sequence ID" value="CAG6692464.1"/>
    <property type="molecule type" value="Transcribed_RNA"/>
</dbReference>